<evidence type="ECO:0000256" key="4">
    <source>
        <dbReference type="ARBA" id="ARBA00022448"/>
    </source>
</evidence>
<evidence type="ECO:0000256" key="10">
    <source>
        <dbReference type="ARBA" id="ARBA00023128"/>
    </source>
</evidence>
<dbReference type="GO" id="GO:0140021">
    <property type="term" value="P:mitochondrial ADP transmembrane transport"/>
    <property type="evidence" value="ECO:0007669"/>
    <property type="project" value="InterPro"/>
</dbReference>
<dbReference type="GO" id="GO:0005471">
    <property type="term" value="F:ATP:ADP antiporter activity"/>
    <property type="evidence" value="ECO:0007669"/>
    <property type="project" value="UniProtKB-UniRule"/>
</dbReference>
<dbReference type="Pfam" id="PF00153">
    <property type="entry name" value="Mito_carr"/>
    <property type="match status" value="3"/>
</dbReference>
<evidence type="ECO:0000256" key="1">
    <source>
        <dbReference type="ARBA" id="ARBA00004448"/>
    </source>
</evidence>
<dbReference type="PANTHER" id="PTHR45635">
    <property type="entry name" value="ADP,ATP CARRIER PROTEIN 1-RELATED-RELATED"/>
    <property type="match status" value="1"/>
</dbReference>
<dbReference type="EMBL" id="KZ613543">
    <property type="protein sequence ID" value="PMD12752.1"/>
    <property type="molecule type" value="Genomic_DNA"/>
</dbReference>
<name>A0A2J6PFC1_9HELO</name>
<dbReference type="FunFam" id="1.50.40.10:FF:000096">
    <property type="entry name" value="ADP,ATP carrier protein 1, mitochondrial"/>
    <property type="match status" value="1"/>
</dbReference>
<feature type="repeat" description="Solcar" evidence="14">
    <location>
        <begin position="222"/>
        <end position="308"/>
    </location>
</feature>
<feature type="transmembrane region" description="Helical" evidence="16">
    <location>
        <begin position="224"/>
        <end position="245"/>
    </location>
</feature>
<keyword evidence="9 16" id="KW-1133">Transmembrane helix</keyword>
<evidence type="ECO:0000256" key="9">
    <source>
        <dbReference type="ARBA" id="ARBA00022989"/>
    </source>
</evidence>
<sequence>MSAGNQSKPSTSLKGASDFAVDFLVGGVSAAISKTGAAPIERVKLLMQNQDEMIKAGRLDRRYDGIIDCFRRVVKQEGVLALWRSNGANVVRYFPTQALNFACKDKFKSMFAFKKERDGFGKWLAGNIASGSAAGATSMLFVYSLDFARTRLASDAKDMAKGGQRQFTGMIDVYRKTLASDGILGLYRGFGPSVAGIAVYRGIYFGAYDSLKPYVLVGMLKDNFLASFMLGWGVTTVAGLAAYPLDTVRRRMMMTSGEAVKYKSSFDAARQIIKKNGVKALFNGAGANILRGVASAGVLSIYDLVQRMFGSSLK</sequence>
<dbReference type="Gene3D" id="1.50.40.10">
    <property type="entry name" value="Mitochondrial carrier domain"/>
    <property type="match status" value="1"/>
</dbReference>
<comment type="caution">
    <text evidence="16">Lacks conserved residue(s) required for the propagation of feature annotation.</text>
</comment>
<dbReference type="PANTHER" id="PTHR45635:SF14">
    <property type="entry name" value="ADP_ATP TRANSLOCASE"/>
    <property type="match status" value="1"/>
</dbReference>
<keyword evidence="10" id="KW-0496">Mitochondrion</keyword>
<evidence type="ECO:0000256" key="12">
    <source>
        <dbReference type="ARBA" id="ARBA00024143"/>
    </source>
</evidence>
<comment type="subcellular location">
    <subcellularLocation>
        <location evidence="16">Membrane</location>
        <topology evidence="16">Multi-pass membrane protein</topology>
    </subcellularLocation>
    <subcellularLocation>
        <location evidence="1">Mitochondrion inner membrane</location>
        <topology evidence="1">Multi-pass membrane protein</topology>
    </subcellularLocation>
</comment>
<comment type="similarity">
    <text evidence="2 15">Belongs to the mitochondrial carrier (TC 2.A.29) family.</text>
</comment>
<keyword evidence="8" id="KW-0999">Mitochondrion inner membrane</keyword>
<dbReference type="PRINTS" id="PR00926">
    <property type="entry name" value="MITOCARRIER"/>
</dbReference>
<feature type="transmembrane region" description="Helical" evidence="16">
    <location>
        <begin position="185"/>
        <end position="204"/>
    </location>
</feature>
<dbReference type="GO" id="GO:0005743">
    <property type="term" value="C:mitochondrial inner membrane"/>
    <property type="evidence" value="ECO:0007669"/>
    <property type="project" value="UniProtKB-SubCell"/>
</dbReference>
<proteinExistence type="inferred from homology"/>
<dbReference type="GO" id="GO:1990544">
    <property type="term" value="P:mitochondrial ATP transmembrane transport"/>
    <property type="evidence" value="ECO:0007669"/>
    <property type="project" value="InterPro"/>
</dbReference>
<comment type="function">
    <text evidence="16">Catalyzes the exchange of ADP and ATP across the membrane.</text>
</comment>
<evidence type="ECO:0000256" key="7">
    <source>
        <dbReference type="ARBA" id="ARBA00022737"/>
    </source>
</evidence>
<evidence type="ECO:0000256" key="6">
    <source>
        <dbReference type="ARBA" id="ARBA00022692"/>
    </source>
</evidence>
<evidence type="ECO:0000256" key="2">
    <source>
        <dbReference type="ARBA" id="ARBA00006375"/>
    </source>
</evidence>
<dbReference type="AlphaFoldDB" id="A0A2J6PFC1"/>
<dbReference type="InterPro" id="IPR018108">
    <property type="entry name" value="MCP_transmembrane"/>
</dbReference>
<comment type="function">
    <text evidence="13">ADP:ATP antiporter that mediates import of ADP into the mitochondrial matrix for ATP synthesis, and export of ATP out to fuel the cell. Cycles between the cytoplasmic-open state (c-state) and the matrix-open state (m-state): operates by the alternating access mechanism with a single substrate-binding site intermittently exposed to either the cytosolic (c-state) or matrix (m-state) side of the inner mitochondrial membrane.</text>
</comment>
<keyword evidence="18" id="KW-1185">Reference proteome</keyword>
<dbReference type="PROSITE" id="PS50920">
    <property type="entry name" value="SOLCAR"/>
    <property type="match status" value="3"/>
</dbReference>
<evidence type="ECO:0000256" key="11">
    <source>
        <dbReference type="ARBA" id="ARBA00023136"/>
    </source>
</evidence>
<evidence type="ECO:0000256" key="16">
    <source>
        <dbReference type="RuleBase" id="RU368008"/>
    </source>
</evidence>
<organism evidence="17 18">
    <name type="scientific">Hyaloscypha hepaticicola</name>
    <dbReference type="NCBI Taxonomy" id="2082293"/>
    <lineage>
        <taxon>Eukaryota</taxon>
        <taxon>Fungi</taxon>
        <taxon>Dikarya</taxon>
        <taxon>Ascomycota</taxon>
        <taxon>Pezizomycotina</taxon>
        <taxon>Leotiomycetes</taxon>
        <taxon>Helotiales</taxon>
        <taxon>Hyaloscyphaceae</taxon>
        <taxon>Hyaloscypha</taxon>
    </lineage>
</organism>
<evidence type="ECO:0000313" key="17">
    <source>
        <dbReference type="EMBL" id="PMD12752.1"/>
    </source>
</evidence>
<keyword evidence="4 15" id="KW-0813">Transport</keyword>
<feature type="repeat" description="Solcar" evidence="14">
    <location>
        <begin position="17"/>
        <end position="110"/>
    </location>
</feature>
<evidence type="ECO:0000313" key="18">
    <source>
        <dbReference type="Proteomes" id="UP000235672"/>
    </source>
</evidence>
<keyword evidence="5" id="KW-0050">Antiport</keyword>
<dbReference type="InterPro" id="IPR023395">
    <property type="entry name" value="MCP_dom_sf"/>
</dbReference>
<comment type="catalytic activity">
    <reaction evidence="12">
        <text>ADP(in) + ATP(out) = ADP(out) + ATP(in)</text>
        <dbReference type="Rhea" id="RHEA:34999"/>
        <dbReference type="ChEBI" id="CHEBI:30616"/>
        <dbReference type="ChEBI" id="CHEBI:456216"/>
    </reaction>
    <physiologicalReaction direction="left-to-right" evidence="12">
        <dbReference type="Rhea" id="RHEA:35000"/>
    </physiologicalReaction>
</comment>
<keyword evidence="7" id="KW-0677">Repeat</keyword>
<gene>
    <name evidence="17" type="ORF">NA56DRAFT_652285</name>
</gene>
<evidence type="ECO:0000256" key="5">
    <source>
        <dbReference type="ARBA" id="ARBA00022449"/>
    </source>
</evidence>
<dbReference type="STRING" id="1745343.A0A2J6PFC1"/>
<dbReference type="PRINTS" id="PR00927">
    <property type="entry name" value="ADPTRNSLCASE"/>
</dbReference>
<comment type="subunit">
    <text evidence="3 16">Monomer.</text>
</comment>
<evidence type="ECO:0000256" key="15">
    <source>
        <dbReference type="RuleBase" id="RU000488"/>
    </source>
</evidence>
<evidence type="ECO:0000256" key="13">
    <source>
        <dbReference type="ARBA" id="ARBA00045250"/>
    </source>
</evidence>
<feature type="repeat" description="Solcar" evidence="14">
    <location>
        <begin position="122"/>
        <end position="214"/>
    </location>
</feature>
<evidence type="ECO:0000256" key="14">
    <source>
        <dbReference type="PROSITE-ProRule" id="PRU00282"/>
    </source>
</evidence>
<keyword evidence="11 14" id="KW-0472">Membrane</keyword>
<protein>
    <recommendedName>
        <fullName evidence="16">ADP/ATP translocase</fullName>
    </recommendedName>
    <alternativeName>
        <fullName evidence="16">ADP,ATP carrier protein</fullName>
    </alternativeName>
</protein>
<dbReference type="Proteomes" id="UP000235672">
    <property type="component" value="Unassembled WGS sequence"/>
</dbReference>
<dbReference type="OrthoDB" id="270584at2759"/>
<evidence type="ECO:0000256" key="8">
    <source>
        <dbReference type="ARBA" id="ARBA00022792"/>
    </source>
</evidence>
<keyword evidence="6 14" id="KW-0812">Transmembrane</keyword>
<evidence type="ECO:0000256" key="3">
    <source>
        <dbReference type="ARBA" id="ARBA00011245"/>
    </source>
</evidence>
<reference evidence="17 18" key="1">
    <citation type="submission" date="2016-05" db="EMBL/GenBank/DDBJ databases">
        <title>A degradative enzymes factory behind the ericoid mycorrhizal symbiosis.</title>
        <authorList>
            <consortium name="DOE Joint Genome Institute"/>
            <person name="Martino E."/>
            <person name="Morin E."/>
            <person name="Grelet G."/>
            <person name="Kuo A."/>
            <person name="Kohler A."/>
            <person name="Daghino S."/>
            <person name="Barry K."/>
            <person name="Choi C."/>
            <person name="Cichocki N."/>
            <person name="Clum A."/>
            <person name="Copeland A."/>
            <person name="Hainaut M."/>
            <person name="Haridas S."/>
            <person name="Labutti K."/>
            <person name="Lindquist E."/>
            <person name="Lipzen A."/>
            <person name="Khouja H.-R."/>
            <person name="Murat C."/>
            <person name="Ohm R."/>
            <person name="Olson A."/>
            <person name="Spatafora J."/>
            <person name="Veneault-Fourrey C."/>
            <person name="Henrissat B."/>
            <person name="Grigoriev I."/>
            <person name="Martin F."/>
            <person name="Perotto S."/>
        </authorList>
    </citation>
    <scope>NUCLEOTIDE SEQUENCE [LARGE SCALE GENOMIC DNA]</scope>
    <source>
        <strain evidence="17 18">UAMH 7357</strain>
    </source>
</reference>
<dbReference type="InterPro" id="IPR002113">
    <property type="entry name" value="ADT_euk_type"/>
</dbReference>
<dbReference type="InterPro" id="IPR002067">
    <property type="entry name" value="MCP"/>
</dbReference>
<dbReference type="SUPFAM" id="SSF103506">
    <property type="entry name" value="Mitochondrial carrier"/>
    <property type="match status" value="1"/>
</dbReference>
<accession>A0A2J6PFC1</accession>